<reference evidence="3" key="1">
    <citation type="submission" date="2025-08" db="UniProtKB">
        <authorList>
            <consortium name="RefSeq"/>
        </authorList>
    </citation>
    <scope>IDENTIFICATION</scope>
    <source>
        <tissue evidence="3">Whole body</tissue>
    </source>
</reference>
<keyword evidence="1" id="KW-0732">Signal</keyword>
<keyword evidence="2" id="KW-1185">Reference proteome</keyword>
<feature type="chain" id="PRO_5027093473" evidence="1">
    <location>
        <begin position="30"/>
        <end position="90"/>
    </location>
</feature>
<protein>
    <submittedName>
        <fullName evidence="3">Uncharacterized protein LOC112456278 isoform X3</fullName>
    </submittedName>
</protein>
<dbReference type="Proteomes" id="UP000504618">
    <property type="component" value="Unplaced"/>
</dbReference>
<sequence>MITYCRTSLPSLTLTLFSAFVFQLLNSLATDLDCMLSELCTTPDSYKRILLVMYERLHLPIFVMLHGTLDIIPSDETAKAKYVIPINKPE</sequence>
<dbReference type="RefSeq" id="XP_024874474.1">
    <property type="nucleotide sequence ID" value="XM_025018706.1"/>
</dbReference>
<gene>
    <name evidence="3" type="primary">LOC112456278</name>
</gene>
<name>A0A6J1PX97_9HYME</name>
<proteinExistence type="predicted"/>
<organism evidence="2 3">
    <name type="scientific">Temnothorax curvispinosus</name>
    <dbReference type="NCBI Taxonomy" id="300111"/>
    <lineage>
        <taxon>Eukaryota</taxon>
        <taxon>Metazoa</taxon>
        <taxon>Ecdysozoa</taxon>
        <taxon>Arthropoda</taxon>
        <taxon>Hexapoda</taxon>
        <taxon>Insecta</taxon>
        <taxon>Pterygota</taxon>
        <taxon>Neoptera</taxon>
        <taxon>Endopterygota</taxon>
        <taxon>Hymenoptera</taxon>
        <taxon>Apocrita</taxon>
        <taxon>Aculeata</taxon>
        <taxon>Formicoidea</taxon>
        <taxon>Formicidae</taxon>
        <taxon>Myrmicinae</taxon>
        <taxon>Temnothorax</taxon>
    </lineage>
</organism>
<evidence type="ECO:0000313" key="3">
    <source>
        <dbReference type="RefSeq" id="XP_024874474.1"/>
    </source>
</evidence>
<evidence type="ECO:0000313" key="2">
    <source>
        <dbReference type="Proteomes" id="UP000504618"/>
    </source>
</evidence>
<feature type="signal peptide" evidence="1">
    <location>
        <begin position="1"/>
        <end position="29"/>
    </location>
</feature>
<dbReference type="AlphaFoldDB" id="A0A6J1PX97"/>
<accession>A0A6J1PX97</accession>
<evidence type="ECO:0000256" key="1">
    <source>
        <dbReference type="SAM" id="SignalP"/>
    </source>
</evidence>
<dbReference type="GeneID" id="112456278"/>